<sequence>MIKKIQAYFNKNKFQKTEIIILCITLLIFIINSQYVTYPDEFVNLLGGQAILQGKIPYSDFFDNHMPFAWYLSALVIKLSTSSYVFFRFLWSMLQLLSLTILGFWIKTKNQRLYKYYLGFLTIYPLTTIYFWLHLYLADSLAALLFSLIFWILLTLTFNHKADKKILYVCSFLTFCLVFSSLTYLYLSATFYLWQFYLMLKSNHNKKTVLYFIMFAITPYTLYLIYLLLTRSLNNFIFANFTYNINQYIGIPNYTRGHFFNPLKFALALIFNFWHEYIPLLARIKDLSLNLPILTLSALSGLIMLVLMTFTSVIPGIIFFLLMSFTAPRSGMQSANETDYQMGVFLMFGLISTFAAIYWLRENKYRDELLNDLKRICLLLLTFFLLFTYLFLAKNTYEKWYLRYSQAMPSIYNLAPSASFIDEILDVKDHYWIGPFDPQEIFFVKKAQLAGKYPALLPQYKENDALRQDFMSQIKRYSPTVIIFKTDMGIFMNPAEKFADFLINWMSDKYTLLEKVPKTRILKSPSSFTLGHHLYIRNDKLQFILQKMQHYGYIERL</sequence>
<dbReference type="Proteomes" id="UP000176376">
    <property type="component" value="Unassembled WGS sequence"/>
</dbReference>
<keyword evidence="1" id="KW-0472">Membrane</keyword>
<feature type="transmembrane region" description="Helical" evidence="1">
    <location>
        <begin position="343"/>
        <end position="361"/>
    </location>
</feature>
<evidence type="ECO:0000313" key="3">
    <source>
        <dbReference type="Proteomes" id="UP000176376"/>
    </source>
</evidence>
<dbReference type="AlphaFoldDB" id="A0A1F7JMQ7"/>
<dbReference type="STRING" id="1802074.A3J15_00675"/>
<keyword evidence="1" id="KW-1133">Transmembrane helix</keyword>
<evidence type="ECO:0000313" key="2">
    <source>
        <dbReference type="EMBL" id="OGK56898.1"/>
    </source>
</evidence>
<dbReference type="EMBL" id="MGAY01000019">
    <property type="protein sequence ID" value="OGK56898.1"/>
    <property type="molecule type" value="Genomic_DNA"/>
</dbReference>
<feature type="transmembrane region" description="Helical" evidence="1">
    <location>
        <begin position="209"/>
        <end position="229"/>
    </location>
</feature>
<feature type="transmembrane region" description="Helical" evidence="1">
    <location>
        <begin position="117"/>
        <end position="135"/>
    </location>
</feature>
<feature type="transmembrane region" description="Helical" evidence="1">
    <location>
        <begin position="85"/>
        <end position="105"/>
    </location>
</feature>
<feature type="transmembrane region" description="Helical" evidence="1">
    <location>
        <begin position="166"/>
        <end position="189"/>
    </location>
</feature>
<feature type="transmembrane region" description="Helical" evidence="1">
    <location>
        <begin position="20"/>
        <end position="38"/>
    </location>
</feature>
<name>A0A1F7JMQ7_9BACT</name>
<evidence type="ECO:0008006" key="4">
    <source>
        <dbReference type="Google" id="ProtNLM"/>
    </source>
</evidence>
<keyword evidence="1" id="KW-0812">Transmembrane</keyword>
<feature type="transmembrane region" description="Helical" evidence="1">
    <location>
        <begin position="141"/>
        <end position="159"/>
    </location>
</feature>
<gene>
    <name evidence="2" type="ORF">A3J15_00675</name>
</gene>
<reference evidence="2 3" key="1">
    <citation type="journal article" date="2016" name="Nat. Commun.">
        <title>Thousands of microbial genomes shed light on interconnected biogeochemical processes in an aquifer system.</title>
        <authorList>
            <person name="Anantharaman K."/>
            <person name="Brown C.T."/>
            <person name="Hug L.A."/>
            <person name="Sharon I."/>
            <person name="Castelle C.J."/>
            <person name="Probst A.J."/>
            <person name="Thomas B.C."/>
            <person name="Singh A."/>
            <person name="Wilkins M.J."/>
            <person name="Karaoz U."/>
            <person name="Brodie E.L."/>
            <person name="Williams K.H."/>
            <person name="Hubbard S.S."/>
            <person name="Banfield J.F."/>
        </authorList>
    </citation>
    <scope>NUCLEOTIDE SEQUENCE [LARGE SCALE GENOMIC DNA]</scope>
</reference>
<proteinExistence type="predicted"/>
<comment type="caution">
    <text evidence="2">The sequence shown here is derived from an EMBL/GenBank/DDBJ whole genome shotgun (WGS) entry which is preliminary data.</text>
</comment>
<accession>A0A1F7JMQ7</accession>
<protein>
    <recommendedName>
        <fullName evidence="4">Glycosyltransferase RgtA/B/C/D-like domain-containing protein</fullName>
    </recommendedName>
</protein>
<feature type="transmembrane region" description="Helical" evidence="1">
    <location>
        <begin position="265"/>
        <end position="282"/>
    </location>
</feature>
<feature type="transmembrane region" description="Helical" evidence="1">
    <location>
        <begin position="302"/>
        <end position="322"/>
    </location>
</feature>
<feature type="transmembrane region" description="Helical" evidence="1">
    <location>
        <begin position="373"/>
        <end position="393"/>
    </location>
</feature>
<evidence type="ECO:0000256" key="1">
    <source>
        <dbReference type="SAM" id="Phobius"/>
    </source>
</evidence>
<organism evidence="2 3">
    <name type="scientific">Candidatus Roizmanbacteria bacterium RIFCSPLOWO2_02_FULL_38_10</name>
    <dbReference type="NCBI Taxonomy" id="1802074"/>
    <lineage>
        <taxon>Bacteria</taxon>
        <taxon>Candidatus Roizmaniibacteriota</taxon>
    </lineage>
</organism>